<proteinExistence type="inferred from homology"/>
<reference evidence="3" key="3">
    <citation type="submission" date="2025-08" db="UniProtKB">
        <authorList>
            <consortium name="Ensembl"/>
        </authorList>
    </citation>
    <scope>IDENTIFICATION</scope>
</reference>
<protein>
    <submittedName>
        <fullName evidence="3">Charged multivesicular body protein 2a-like</fullName>
    </submittedName>
</protein>
<dbReference type="Ensembl" id="ENSCINT00000021993.2">
    <property type="protein sequence ID" value="ENSCINP00000021747.2"/>
    <property type="gene ID" value="ENSCING00000011367.2"/>
</dbReference>
<dbReference type="GO" id="GO:0005771">
    <property type="term" value="C:multivesicular body"/>
    <property type="evidence" value="ECO:0000318"/>
    <property type="project" value="GO_Central"/>
</dbReference>
<sequence>MEFLFGKKKTPAQRLRETKRMLDRAARDLDRERVKMEAQEKKVIQDIKKMAKEGQMDAVKIMAKDLVRTRQYVKKFILMKTNIQAVGLKVSTLKSQDAMMQAMKGVTKAMRAMNKQMKLPQIQKIMMDFERQSEELDMKTEMMEEAIDDVMEGDEEEESDAIVKQVYDELGLQFADELGGVPIEQGSLVAPSKAKGPQAVAAGGVDSADADLEARLNNLRRD</sequence>
<dbReference type="OrthoDB" id="10252926at2759"/>
<dbReference type="GeneID" id="100178975"/>
<organism evidence="3 4">
    <name type="scientific">Ciona intestinalis</name>
    <name type="common">Transparent sea squirt</name>
    <name type="synonym">Ascidia intestinalis</name>
    <dbReference type="NCBI Taxonomy" id="7719"/>
    <lineage>
        <taxon>Eukaryota</taxon>
        <taxon>Metazoa</taxon>
        <taxon>Chordata</taxon>
        <taxon>Tunicata</taxon>
        <taxon>Ascidiacea</taxon>
        <taxon>Phlebobranchia</taxon>
        <taxon>Cionidae</taxon>
        <taxon>Ciona</taxon>
    </lineage>
</organism>
<dbReference type="Pfam" id="PF03357">
    <property type="entry name" value="Snf7"/>
    <property type="match status" value="1"/>
</dbReference>
<dbReference type="STRING" id="7719.ENSCINP00000021747"/>
<dbReference type="HOGENOM" id="CLU_069208_1_1_1"/>
<keyword evidence="4" id="KW-1185">Reference proteome</keyword>
<reference evidence="4" key="1">
    <citation type="journal article" date="2002" name="Science">
        <title>The draft genome of Ciona intestinalis: insights into chordate and vertebrate origins.</title>
        <authorList>
            <person name="Dehal P."/>
            <person name="Satou Y."/>
            <person name="Campbell R.K."/>
            <person name="Chapman J."/>
            <person name="Degnan B."/>
            <person name="De Tomaso A."/>
            <person name="Davidson B."/>
            <person name="Di Gregorio A."/>
            <person name="Gelpke M."/>
            <person name="Goodstein D.M."/>
            <person name="Harafuji N."/>
            <person name="Hastings K.E."/>
            <person name="Ho I."/>
            <person name="Hotta K."/>
            <person name="Huang W."/>
            <person name="Kawashima T."/>
            <person name="Lemaire P."/>
            <person name="Martinez D."/>
            <person name="Meinertzhagen I.A."/>
            <person name="Necula S."/>
            <person name="Nonaka M."/>
            <person name="Putnam N."/>
            <person name="Rash S."/>
            <person name="Saiga H."/>
            <person name="Satake M."/>
            <person name="Terry A."/>
            <person name="Yamada L."/>
            <person name="Wang H.G."/>
            <person name="Awazu S."/>
            <person name="Azumi K."/>
            <person name="Boore J."/>
            <person name="Branno M."/>
            <person name="Chin-Bow S."/>
            <person name="DeSantis R."/>
            <person name="Doyle S."/>
            <person name="Francino P."/>
            <person name="Keys D.N."/>
            <person name="Haga S."/>
            <person name="Hayashi H."/>
            <person name="Hino K."/>
            <person name="Imai K.S."/>
            <person name="Inaba K."/>
            <person name="Kano S."/>
            <person name="Kobayashi K."/>
            <person name="Kobayashi M."/>
            <person name="Lee B.I."/>
            <person name="Makabe K.W."/>
            <person name="Manohar C."/>
            <person name="Matassi G."/>
            <person name="Medina M."/>
            <person name="Mochizuki Y."/>
            <person name="Mount S."/>
            <person name="Morishita T."/>
            <person name="Miura S."/>
            <person name="Nakayama A."/>
            <person name="Nishizaka S."/>
            <person name="Nomoto H."/>
            <person name="Ohta F."/>
            <person name="Oishi K."/>
            <person name="Rigoutsos I."/>
            <person name="Sano M."/>
            <person name="Sasaki A."/>
            <person name="Sasakura Y."/>
            <person name="Shoguchi E."/>
            <person name="Shin-i T."/>
            <person name="Spagnuolo A."/>
            <person name="Stainier D."/>
            <person name="Suzuki M.M."/>
            <person name="Tassy O."/>
            <person name="Takatori N."/>
            <person name="Tokuoka M."/>
            <person name="Yagi K."/>
            <person name="Yoshizaki F."/>
            <person name="Wada S."/>
            <person name="Zhang C."/>
            <person name="Hyatt P.D."/>
            <person name="Larimer F."/>
            <person name="Detter C."/>
            <person name="Doggett N."/>
            <person name="Glavina T."/>
            <person name="Hawkins T."/>
            <person name="Richardson P."/>
            <person name="Lucas S."/>
            <person name="Kohara Y."/>
            <person name="Levine M."/>
            <person name="Satoh N."/>
            <person name="Rokhsar D.S."/>
        </authorList>
    </citation>
    <scope>NUCLEOTIDE SEQUENCE [LARGE SCALE GENOMIC DNA]</scope>
</reference>
<comment type="similarity">
    <text evidence="1">Belongs to the SNF7 family.</text>
</comment>
<dbReference type="GO" id="GO:0015031">
    <property type="term" value="P:protein transport"/>
    <property type="evidence" value="ECO:0000318"/>
    <property type="project" value="GO_Central"/>
</dbReference>
<feature type="coiled-coil region" evidence="2">
    <location>
        <begin position="12"/>
        <end position="42"/>
    </location>
</feature>
<dbReference type="EMBL" id="EAAA01001555">
    <property type="status" value="NOT_ANNOTATED_CDS"/>
    <property type="molecule type" value="Genomic_DNA"/>
</dbReference>
<dbReference type="AlphaFoldDB" id="F6U8M8"/>
<gene>
    <name evidence="3" type="primary">LOC100178975</name>
</gene>
<accession>A0A1W3JFZ8</accession>
<dbReference type="OMA" id="KMAKMNQ"/>
<dbReference type="InParanoid" id="F6U8M8"/>
<dbReference type="Gene3D" id="6.10.140.1230">
    <property type="match status" value="1"/>
</dbReference>
<dbReference type="RefSeq" id="XP_009857707.1">
    <property type="nucleotide sequence ID" value="XM_009859405.3"/>
</dbReference>
<evidence type="ECO:0000256" key="2">
    <source>
        <dbReference type="SAM" id="Coils"/>
    </source>
</evidence>
<dbReference type="RefSeq" id="XP_026696267.1">
    <property type="nucleotide sequence ID" value="XM_026840466.1"/>
</dbReference>
<dbReference type="GO" id="GO:0045324">
    <property type="term" value="P:late endosome to vacuole transport"/>
    <property type="evidence" value="ECO:0000318"/>
    <property type="project" value="GO_Central"/>
</dbReference>
<evidence type="ECO:0000313" key="3">
    <source>
        <dbReference type="Ensembl" id="ENSCINP00000021747.2"/>
    </source>
</evidence>
<accession>F6U8M8</accession>
<dbReference type="GO" id="GO:0000815">
    <property type="term" value="C:ESCRT III complex"/>
    <property type="evidence" value="ECO:0000318"/>
    <property type="project" value="GO_Central"/>
</dbReference>
<evidence type="ECO:0000313" key="4">
    <source>
        <dbReference type="Proteomes" id="UP000008144"/>
    </source>
</evidence>
<keyword evidence="2" id="KW-0175">Coiled coil</keyword>
<dbReference type="GO" id="GO:0032509">
    <property type="term" value="P:endosome transport via multivesicular body sorting pathway"/>
    <property type="evidence" value="ECO:0000318"/>
    <property type="project" value="GO_Central"/>
</dbReference>
<dbReference type="KEGG" id="cin:100178975"/>
<dbReference type="PANTHER" id="PTHR10476">
    <property type="entry name" value="CHARGED MULTIVESICULAR BODY PROTEIN"/>
    <property type="match status" value="1"/>
</dbReference>
<name>F6U8M8_CIOIN</name>
<dbReference type="Proteomes" id="UP000008144">
    <property type="component" value="Chromosome 2"/>
</dbReference>
<evidence type="ECO:0000256" key="1">
    <source>
        <dbReference type="ARBA" id="ARBA00006190"/>
    </source>
</evidence>
<dbReference type="InterPro" id="IPR005024">
    <property type="entry name" value="Snf7_fam"/>
</dbReference>
<reference evidence="3" key="4">
    <citation type="submission" date="2025-09" db="UniProtKB">
        <authorList>
            <consortium name="Ensembl"/>
        </authorList>
    </citation>
    <scope>IDENTIFICATION</scope>
</reference>
<reference evidence="3" key="2">
    <citation type="journal article" date="2008" name="Genome Biol.">
        <title>Improved genome assembly and evidence-based global gene model set for the chordate Ciona intestinalis: new insight into intron and operon populations.</title>
        <authorList>
            <person name="Satou Y."/>
            <person name="Mineta K."/>
            <person name="Ogasawara M."/>
            <person name="Sasakura Y."/>
            <person name="Shoguchi E."/>
            <person name="Ueno K."/>
            <person name="Yamada L."/>
            <person name="Matsumoto J."/>
            <person name="Wasserscheid J."/>
            <person name="Dewar K."/>
            <person name="Wiley G.B."/>
            <person name="Macmil S.L."/>
            <person name="Roe B.A."/>
            <person name="Zeller R.W."/>
            <person name="Hastings K.E."/>
            <person name="Lemaire P."/>
            <person name="Lindquist E."/>
            <person name="Endo T."/>
            <person name="Hotta K."/>
            <person name="Inaba K."/>
        </authorList>
    </citation>
    <scope>NUCLEOTIDE SEQUENCE [LARGE SCALE GENOMIC DNA]</scope>
    <source>
        <strain evidence="3">wild type</strain>
    </source>
</reference>
<dbReference type="FunCoup" id="F6U8M8">
    <property type="interactions" value="1092"/>
</dbReference>
<dbReference type="GeneTree" id="ENSGT00950000182832"/>